<accession>A0AAW7Z8I2</accession>
<evidence type="ECO:0000313" key="5">
    <source>
        <dbReference type="Proteomes" id="UP001170717"/>
    </source>
</evidence>
<keyword evidence="1" id="KW-0175">Coiled coil</keyword>
<keyword evidence="4" id="KW-1185">Reference proteome</keyword>
<dbReference type="Proteomes" id="UP000056750">
    <property type="component" value="Chromosome"/>
</dbReference>
<sequence>MRISCMILALTMMSGCSVLSKQPIEQKIEVLPPQMIEVAVDDDICLFISEPENFDYNCDMAYWLEVWLEADATPWIERKAQLAALGQSKKDKIHAYLLSLSSDTPYQDRLRAQLSIDDLMPEFTDAAALVIEVVVSNPNKQLMELESALSVLSKENTLRGQELQKLYAELKAQQKKLEELLQIEATLMDKNRNN</sequence>
<reference evidence="3" key="2">
    <citation type="submission" date="2023-07" db="EMBL/GenBank/DDBJ databases">
        <title>Genome content predicts the carbon catabolic preferences of heterotrophic bacteria.</title>
        <authorList>
            <person name="Gralka M."/>
        </authorList>
    </citation>
    <scope>NUCLEOTIDE SEQUENCE</scope>
    <source>
        <strain evidence="3">F2M12</strain>
    </source>
</reference>
<dbReference type="AlphaFoldDB" id="A0AAW7Z8I2"/>
<dbReference type="Proteomes" id="UP001170717">
    <property type="component" value="Unassembled WGS sequence"/>
</dbReference>
<dbReference type="EMBL" id="JAUOQI010000027">
    <property type="protein sequence ID" value="MDO6579671.1"/>
    <property type="molecule type" value="Genomic_DNA"/>
</dbReference>
<evidence type="ECO:0000313" key="2">
    <source>
        <dbReference type="EMBL" id="AMJ74244.1"/>
    </source>
</evidence>
<dbReference type="EMBL" id="CP013926">
    <property type="protein sequence ID" value="AMJ74244.1"/>
    <property type="molecule type" value="Genomic_DNA"/>
</dbReference>
<evidence type="ECO:0000313" key="3">
    <source>
        <dbReference type="EMBL" id="MDO6579671.1"/>
    </source>
</evidence>
<organism evidence="3 5">
    <name type="scientific">Alteromonas stellipolaris</name>
    <dbReference type="NCBI Taxonomy" id="233316"/>
    <lineage>
        <taxon>Bacteria</taxon>
        <taxon>Pseudomonadati</taxon>
        <taxon>Pseudomonadota</taxon>
        <taxon>Gammaproteobacteria</taxon>
        <taxon>Alteromonadales</taxon>
        <taxon>Alteromonadaceae</taxon>
        <taxon>Alteromonas/Salinimonas group</taxon>
        <taxon>Alteromonas</taxon>
    </lineage>
</organism>
<evidence type="ECO:0000256" key="1">
    <source>
        <dbReference type="SAM" id="Coils"/>
    </source>
</evidence>
<reference evidence="2 4" key="1">
    <citation type="submission" date="2015-12" db="EMBL/GenBank/DDBJ databases">
        <title>Intraspecies pangenome expansion in the marine bacterium Alteromonas.</title>
        <authorList>
            <person name="Lopez-Perez M."/>
            <person name="Rodriguez-Valera F."/>
        </authorList>
    </citation>
    <scope>NUCLEOTIDE SEQUENCE [LARGE SCALE GENOMIC DNA]</scope>
    <source>
        <strain evidence="2 4">LMG 21861</strain>
    </source>
</reference>
<gene>
    <name evidence="2" type="ORF">AVL57_09850</name>
    <name evidence="3" type="ORF">Q4527_19915</name>
</gene>
<name>A0AAW7Z8I2_9ALTE</name>
<evidence type="ECO:0000313" key="4">
    <source>
        <dbReference type="Proteomes" id="UP000056750"/>
    </source>
</evidence>
<dbReference type="RefSeq" id="WP_057792974.1">
    <property type="nucleotide sequence ID" value="NZ_CANLMS010000008.1"/>
</dbReference>
<feature type="coiled-coil region" evidence="1">
    <location>
        <begin position="160"/>
        <end position="190"/>
    </location>
</feature>
<protein>
    <recommendedName>
        <fullName evidence="6">YfhG lipoprotein</fullName>
    </recommendedName>
</protein>
<dbReference type="KEGG" id="asq:AVL57_09850"/>
<evidence type="ECO:0008006" key="6">
    <source>
        <dbReference type="Google" id="ProtNLM"/>
    </source>
</evidence>
<dbReference type="PROSITE" id="PS51257">
    <property type="entry name" value="PROKAR_LIPOPROTEIN"/>
    <property type="match status" value="1"/>
</dbReference>
<proteinExistence type="predicted"/>